<proteinExistence type="predicted"/>
<feature type="compositionally biased region" description="Basic and acidic residues" evidence="1">
    <location>
        <begin position="1161"/>
        <end position="1198"/>
    </location>
</feature>
<accession>A0A7J7I8A6</accession>
<reference evidence="2 3" key="2">
    <citation type="submission" date="2020-07" db="EMBL/GenBank/DDBJ databases">
        <title>Genome assembly of wild tea tree DASZ reveals pedigree and selection history of tea varieties.</title>
        <authorList>
            <person name="Zhang W."/>
        </authorList>
    </citation>
    <scope>NUCLEOTIDE SEQUENCE [LARGE SCALE GENOMIC DNA]</scope>
    <source>
        <strain evidence="3">cv. G240</strain>
        <tissue evidence="2">Leaf</tissue>
    </source>
</reference>
<feature type="compositionally biased region" description="Basic residues" evidence="1">
    <location>
        <begin position="1199"/>
        <end position="1209"/>
    </location>
</feature>
<name>A0A7J7I8A6_CAMSI</name>
<dbReference type="AlphaFoldDB" id="A0A7J7I8A6"/>
<dbReference type="Pfam" id="PF03069">
    <property type="entry name" value="FmdA_AmdA"/>
    <property type="match status" value="3"/>
</dbReference>
<dbReference type="PANTHER" id="PTHR31891">
    <property type="entry name" value="FORMAMIDASE C869.04-RELATED"/>
    <property type="match status" value="1"/>
</dbReference>
<feature type="region of interest" description="Disordered" evidence="1">
    <location>
        <begin position="1155"/>
        <end position="1209"/>
    </location>
</feature>
<dbReference type="PANTHER" id="PTHR31891:SF1">
    <property type="entry name" value="FORMAMIDASE C869.04-RELATED"/>
    <property type="match status" value="1"/>
</dbReference>
<dbReference type="EMBL" id="JACBKZ010000001">
    <property type="protein sequence ID" value="KAF5961075.1"/>
    <property type="molecule type" value="Genomic_DNA"/>
</dbReference>
<evidence type="ECO:0008006" key="4">
    <source>
        <dbReference type="Google" id="ProtNLM"/>
    </source>
</evidence>
<evidence type="ECO:0000256" key="1">
    <source>
        <dbReference type="SAM" id="MobiDB-lite"/>
    </source>
</evidence>
<comment type="caution">
    <text evidence="2">The sequence shown here is derived from an EMBL/GenBank/DDBJ whole genome shotgun (WGS) entry which is preliminary data.</text>
</comment>
<evidence type="ECO:0000313" key="2">
    <source>
        <dbReference type="EMBL" id="KAF5961075.1"/>
    </source>
</evidence>
<protein>
    <recommendedName>
        <fullName evidence="4">Formamidase</fullName>
    </recommendedName>
</protein>
<dbReference type="Proteomes" id="UP000593564">
    <property type="component" value="Unassembled WGS sequence"/>
</dbReference>
<sequence>MVSFTSELDWVRLFECLITLTILLTIRTRDPSCAPLEIMGQHGPRMVFPIDLKKKPWEQKLPLHNRWHPDIPPVAEVTVGEVFRVEMMDFSGGRITKEYSAEDIKHADHSIVSPFIYFLLPSITNKDHTSLPITLLILVHPMAPPTPRLVVPIDLKKKPWEQKHPLHNRWHPDIPSVAEVKTGEVFRAHYLSGPIRVLDADGAPAKPGDLLVVEICNLGPLPGDEWGFTASLDRENGGGFLTDHFPCATKAIWYFEGIYAYSPHIPGVRFPGLTHPGVIGTAPSMELINIWNERERKLEETGLQTLKLCEVLHSRPLANLPTPKGCLLGKIQEGTTDWEKIANEAARTIPGRENGGNCDIKNLSRGAKIYLPVFIDGANLSTGDMHFSQGDGEVAFCGAIEMSGFLELKCEIIRGGMKEYLTPMGPTPLHVNPIFEIGPVEPRFSEWLVFEGISVDESGRQHYLDASVAYKRAVLNAIDYLSKFGYSKEQMYLLLSCCPCEGRISGIVDSPNACATLAIPTAIFDQDVRPKTSKVPVGPRLVRNPDVLKCTYDVGYHTKSITNKDHTSLPITLLVHPMAPPTPRLVVPIDLKKKPWEQKHPLHNRWHPDIPSVAEVKTGEVFRVEMVDWTGGMINDDDSANDIKFIDLSRVHYLSGPIRVLDANGAPAKPGDLLVVEICNLGPLPGDEWGFTATFDRENGGGVRFPGLTHPGVIGTAPSMELLNIWNERERKLEETGLQTLKLCEVLHSRPLASLPTPKGCLLGKIQEGTTDWEKIANEAARTIPGRENGGNCDIKNLSRGAKIYLPVFVDGVNLSTGDMHFSQGDGEVAFCGAIEMSGFLELKSATQVTKSIKLRKGTFLLVARCEIIRGGMKEYLTPMGPTPLHVNPIFEIGPVEPRFSEWLVFEGISVDESGRQHYLDASVAYKRAVLNAIDYLSKFGYSKEQMYLLLSCCPCEGRISGIVDSPNACATLAIPTAIFDQDVRPKTNKVPVGPRLVRNPDVLKCTYDEPLLSVEVLETNYTSFVASALNLSEIIFENELIQLACYKTQQEVNGGSEKIFIADDTGSALIRNITCKTKQDSNDYVTFCWVMPNSVVHFYKSWAEGCCFNRIHELETTLDARDFQETIQNRDVYHQYIPNPYMLHKSSRQYYLSHGRPSHKIKDQKIRSEKIRKREKEIKSQRSHYKKDEEKLRELKSLRHKRRMAMNR</sequence>
<dbReference type="SUPFAM" id="SSF141130">
    <property type="entry name" value="Acetamidase/Formamidase-like"/>
    <property type="match status" value="2"/>
</dbReference>
<gene>
    <name evidence="2" type="ORF">HYC85_002284</name>
</gene>
<keyword evidence="3" id="KW-1185">Reference proteome</keyword>
<evidence type="ECO:0000313" key="3">
    <source>
        <dbReference type="Proteomes" id="UP000593564"/>
    </source>
</evidence>
<dbReference type="GO" id="GO:0016811">
    <property type="term" value="F:hydrolase activity, acting on carbon-nitrogen (but not peptide) bonds, in linear amides"/>
    <property type="evidence" value="ECO:0007669"/>
    <property type="project" value="InterPro"/>
</dbReference>
<dbReference type="Gene3D" id="2.60.120.580">
    <property type="entry name" value="Acetamidase/Formamidase-like domains"/>
    <property type="match status" value="3"/>
</dbReference>
<dbReference type="InterPro" id="IPR004304">
    <property type="entry name" value="FmdA_AmdA"/>
</dbReference>
<organism evidence="2 3">
    <name type="scientific">Camellia sinensis</name>
    <name type="common">Tea plant</name>
    <name type="synonym">Thea sinensis</name>
    <dbReference type="NCBI Taxonomy" id="4442"/>
    <lineage>
        <taxon>Eukaryota</taxon>
        <taxon>Viridiplantae</taxon>
        <taxon>Streptophyta</taxon>
        <taxon>Embryophyta</taxon>
        <taxon>Tracheophyta</taxon>
        <taxon>Spermatophyta</taxon>
        <taxon>Magnoliopsida</taxon>
        <taxon>eudicotyledons</taxon>
        <taxon>Gunneridae</taxon>
        <taxon>Pentapetalae</taxon>
        <taxon>asterids</taxon>
        <taxon>Ericales</taxon>
        <taxon>Theaceae</taxon>
        <taxon>Camellia</taxon>
    </lineage>
</organism>
<reference evidence="3" key="1">
    <citation type="journal article" date="2020" name="Nat. Commun.">
        <title>Genome assembly of wild tea tree DASZ reveals pedigree and selection history of tea varieties.</title>
        <authorList>
            <person name="Zhang W."/>
            <person name="Zhang Y."/>
            <person name="Qiu H."/>
            <person name="Guo Y."/>
            <person name="Wan H."/>
            <person name="Zhang X."/>
            <person name="Scossa F."/>
            <person name="Alseekh S."/>
            <person name="Zhang Q."/>
            <person name="Wang P."/>
            <person name="Xu L."/>
            <person name="Schmidt M.H."/>
            <person name="Jia X."/>
            <person name="Li D."/>
            <person name="Zhu A."/>
            <person name="Guo F."/>
            <person name="Chen W."/>
            <person name="Ni D."/>
            <person name="Usadel B."/>
            <person name="Fernie A.R."/>
            <person name="Wen W."/>
        </authorList>
    </citation>
    <scope>NUCLEOTIDE SEQUENCE [LARGE SCALE GENOMIC DNA]</scope>
    <source>
        <strain evidence="3">cv. G240</strain>
    </source>
</reference>